<evidence type="ECO:0000313" key="3">
    <source>
        <dbReference type="Proteomes" id="UP000037854"/>
    </source>
</evidence>
<evidence type="ECO:0000313" key="2">
    <source>
        <dbReference type="EMBL" id="KPH74230.1"/>
    </source>
</evidence>
<proteinExistence type="predicted"/>
<comment type="caution">
    <text evidence="2">The sequence shown here is derived from an EMBL/GenBank/DDBJ whole genome shotgun (WGS) entry which is preliminary data.</text>
</comment>
<feature type="compositionally biased region" description="Basic and acidic residues" evidence="1">
    <location>
        <begin position="236"/>
        <end position="255"/>
    </location>
</feature>
<dbReference type="Pfam" id="PF19448">
    <property type="entry name" value="DUF5986"/>
    <property type="match status" value="1"/>
</dbReference>
<dbReference type="RefSeq" id="WP_060668646.1">
    <property type="nucleotide sequence ID" value="NZ_JARTGE010000137.1"/>
</dbReference>
<accession>A0ABR5MIE0</accession>
<dbReference type="EMBL" id="LGTK01000035">
    <property type="protein sequence ID" value="KPH74230.1"/>
    <property type="molecule type" value="Genomic_DNA"/>
</dbReference>
<reference evidence="2 3" key="1">
    <citation type="submission" date="2015-07" db="EMBL/GenBank/DDBJ databases">
        <title>High-quality draft genome sequence of Oceanobacillus caeni HM6, a bacillus isolated from a human feces.</title>
        <authorList>
            <person name="Kumar J."/>
            <person name="Verma M.K."/>
            <person name="Pandey R."/>
            <person name="Bhambi M."/>
            <person name="Chauhan N."/>
        </authorList>
    </citation>
    <scope>NUCLEOTIDE SEQUENCE [LARGE SCALE GENOMIC DNA]</scope>
    <source>
        <strain evidence="2 3">HM6</strain>
    </source>
</reference>
<feature type="region of interest" description="Disordered" evidence="1">
    <location>
        <begin position="230"/>
        <end position="255"/>
    </location>
</feature>
<evidence type="ECO:0000256" key="1">
    <source>
        <dbReference type="SAM" id="MobiDB-lite"/>
    </source>
</evidence>
<organism evidence="2 3">
    <name type="scientific">Oceanobacillus caeni</name>
    <dbReference type="NCBI Taxonomy" id="405946"/>
    <lineage>
        <taxon>Bacteria</taxon>
        <taxon>Bacillati</taxon>
        <taxon>Bacillota</taxon>
        <taxon>Bacilli</taxon>
        <taxon>Bacillales</taxon>
        <taxon>Bacillaceae</taxon>
        <taxon>Oceanobacillus</taxon>
    </lineage>
</organism>
<dbReference type="InterPro" id="IPR046028">
    <property type="entry name" value="DUF5986"/>
</dbReference>
<name>A0ABR5MIE0_9BACI</name>
<sequence>MKIISGLNDETIESLVKAFAGTTNDVVDEIKQEYGLETGNFKNGGVWDIRFRRIKQVALENGLIVLTKRRGIWTFICVLDTGTGILYVFSKEKNLDIVIKKLGRKNIHYFHAFVSLSSGPIDLDYQQISLFPTLTEEYENRRLREAQKILGEEYPLVNDVVFIVAKEEEKKIVGVEAKSFNRYFELLDTQDWSMYVPEDEYSNLFVLEEDTIDNTDTVMVIPKVKQEVKDRKHHFDKTIPSKKEEKKDLKEEDQS</sequence>
<protein>
    <submittedName>
        <fullName evidence="2">Uncharacterized protein</fullName>
    </submittedName>
</protein>
<dbReference type="Proteomes" id="UP000037854">
    <property type="component" value="Unassembled WGS sequence"/>
</dbReference>
<gene>
    <name evidence="2" type="ORF">AFL42_10800</name>
</gene>
<keyword evidence="3" id="KW-1185">Reference proteome</keyword>